<dbReference type="InterPro" id="IPR001204">
    <property type="entry name" value="Phos_transporter"/>
</dbReference>
<dbReference type="HOGENOM" id="CLU_932616_0_0_2"/>
<keyword evidence="6 9" id="KW-0812">Transmembrane</keyword>
<name>Q97CP0_THEVO</name>
<feature type="transmembrane region" description="Helical" evidence="9">
    <location>
        <begin position="190"/>
        <end position="208"/>
    </location>
</feature>
<organism evidence="10 11">
    <name type="scientific">Thermoplasma volcanium (strain ATCC 51530 / DSM 4299 / JCM 9571 / NBRC 15438 / GSS1)</name>
    <dbReference type="NCBI Taxonomy" id="273116"/>
    <lineage>
        <taxon>Archaea</taxon>
        <taxon>Methanobacteriati</taxon>
        <taxon>Thermoplasmatota</taxon>
        <taxon>Thermoplasmata</taxon>
        <taxon>Thermoplasmatales</taxon>
        <taxon>Thermoplasmataceae</taxon>
        <taxon>Thermoplasma</taxon>
    </lineage>
</organism>
<reference evidence="10 11" key="2">
    <citation type="journal article" date="2000" name="Proc. Natl. Acad. Sci. U.S.A.">
        <title>Archaeal adaptation to higher temperatures revealed by genomic sequence of Thermoplasma volcanium.</title>
        <authorList>
            <person name="Kawashima T."/>
            <person name="Amano N."/>
            <person name="Koike H."/>
            <person name="Makino S."/>
            <person name="Higuchi S."/>
            <person name="Kawashima-Ohya Y."/>
            <person name="Watanabe K."/>
            <person name="Yamazaki M."/>
            <person name="Kanehori K."/>
            <person name="Kawamoto T."/>
            <person name="Nunoshiba T."/>
            <person name="Yamamoto Y."/>
            <person name="Aramaki H."/>
            <person name="Makino K."/>
            <person name="Suzuki M."/>
        </authorList>
    </citation>
    <scope>NUCLEOTIDE SEQUENCE [LARGE SCALE GENOMIC DNA]</scope>
    <source>
        <strain evidence="11">ATCC 51530 / DSM 4299 / JCM 9571 / NBRC 15438 / GSS1</strain>
    </source>
</reference>
<evidence type="ECO:0000256" key="5">
    <source>
        <dbReference type="ARBA" id="ARBA00022592"/>
    </source>
</evidence>
<feature type="transmembrane region" description="Helical" evidence="9">
    <location>
        <begin position="220"/>
        <end position="242"/>
    </location>
</feature>
<dbReference type="GO" id="GO:0005315">
    <property type="term" value="F:phosphate transmembrane transporter activity"/>
    <property type="evidence" value="ECO:0007669"/>
    <property type="project" value="InterPro"/>
</dbReference>
<evidence type="ECO:0000313" key="10">
    <source>
        <dbReference type="EMBL" id="BAB59203.1"/>
    </source>
</evidence>
<sequence length="292" mass="31550">MLLSFLLVILVAGNNTSAVSGTLIGSRMVGRYYGLLMTAVGYVAGYLIEGQFLKKAVSVLLPFPPEVVIYAILASFIIFVVAFFVKVPLSLTMALVGSSIGLSLKYGVNLPKSFLLSIFVAWILAPIISVVLSYYLNVVMSGKNYGNIWKYASAVKLLLIFTALFTAFTLGANTIGFIGNVIGFNTENNIVIVAAVFLGTFMFSSGVMKSVSQNMYMLKYTNAFTSQIVSALAVEVSTLFSIPMSNTQTLTSSVLGAGLSYKAKAIYLRPFLYIVVMWIISPILGLVLTYVL</sequence>
<dbReference type="Pfam" id="PF01384">
    <property type="entry name" value="PHO4"/>
    <property type="match status" value="1"/>
</dbReference>
<comment type="subcellular location">
    <subcellularLocation>
        <location evidence="2">Membrane</location>
        <topology evidence="2">Multi-pass membrane protein</topology>
    </subcellularLocation>
</comment>
<feature type="transmembrane region" description="Helical" evidence="9">
    <location>
        <begin position="114"/>
        <end position="136"/>
    </location>
</feature>
<dbReference type="PANTHER" id="PTHR11101">
    <property type="entry name" value="PHOSPHATE TRANSPORTER"/>
    <property type="match status" value="1"/>
</dbReference>
<dbReference type="eggNOG" id="arCOG02267">
    <property type="taxonomic scope" value="Archaea"/>
</dbReference>
<evidence type="ECO:0000256" key="8">
    <source>
        <dbReference type="ARBA" id="ARBA00023136"/>
    </source>
</evidence>
<dbReference type="AlphaFoldDB" id="Q97CP0"/>
<evidence type="ECO:0000256" key="1">
    <source>
        <dbReference type="ARBA" id="ARBA00001981"/>
    </source>
</evidence>
<feature type="transmembrane region" description="Helical" evidence="9">
    <location>
        <begin position="271"/>
        <end position="291"/>
    </location>
</feature>
<evidence type="ECO:0000256" key="9">
    <source>
        <dbReference type="SAM" id="Phobius"/>
    </source>
</evidence>
<feature type="transmembrane region" description="Helical" evidence="9">
    <location>
        <begin position="157"/>
        <end position="178"/>
    </location>
</feature>
<dbReference type="PANTHER" id="PTHR11101:SF80">
    <property type="entry name" value="PHOSPHATE TRANSPORTER"/>
    <property type="match status" value="1"/>
</dbReference>
<dbReference type="KEGG" id="tvo:TVG0063671"/>
<evidence type="ECO:0000256" key="4">
    <source>
        <dbReference type="ARBA" id="ARBA00022448"/>
    </source>
</evidence>
<keyword evidence="7 9" id="KW-1133">Transmembrane helix</keyword>
<keyword evidence="11" id="KW-1185">Reference proteome</keyword>
<reference evidence="10 11" key="1">
    <citation type="journal article" date="1999" name="Proc. Jpn. Acad.">
        <title>Determination of the complete genomic DNA sequence of Thermoplasma volvanium GSS1.</title>
        <authorList>
            <person name="Kawashima T."/>
            <person name="Yamamoto Y."/>
            <person name="Aramaki H."/>
            <person name="Nunoshiba T."/>
            <person name="Kawamoto T."/>
            <person name="Watanabe K."/>
            <person name="Yamazaki M."/>
            <person name="Kanehori K."/>
            <person name="Amano N."/>
            <person name="Ohya Y."/>
            <person name="Makino K."/>
            <person name="Suzuki M."/>
        </authorList>
    </citation>
    <scope>NUCLEOTIDE SEQUENCE [LARGE SCALE GENOMIC DNA]</scope>
    <source>
        <strain evidence="11">ATCC 51530 / DSM 4299 / JCM 9571 / NBRC 15438 / GSS1</strain>
    </source>
</reference>
<dbReference type="PaxDb" id="273116-14324275"/>
<dbReference type="Proteomes" id="UP000001017">
    <property type="component" value="Chromosome"/>
</dbReference>
<dbReference type="STRING" id="273116.gene:9380827"/>
<keyword evidence="4" id="KW-0813">Transport</keyword>
<gene>
    <name evidence="10" type="ORF">TVG0063671</name>
</gene>
<keyword evidence="5" id="KW-0592">Phosphate transport</keyword>
<keyword evidence="8 9" id="KW-0472">Membrane</keyword>
<evidence type="ECO:0000256" key="2">
    <source>
        <dbReference type="ARBA" id="ARBA00004141"/>
    </source>
</evidence>
<dbReference type="PhylomeDB" id="Q97CP0"/>
<proteinExistence type="inferred from homology"/>
<protein>
    <recommendedName>
        <fullName evidence="12">Sodium-dependent phosphate transporter</fullName>
    </recommendedName>
</protein>
<comment type="similarity">
    <text evidence="3">Belongs to the inorganic phosphate transporter (PiT) (TC 2.A.20) family.</text>
</comment>
<feature type="transmembrane region" description="Helical" evidence="9">
    <location>
        <begin position="30"/>
        <end position="48"/>
    </location>
</feature>
<dbReference type="GO" id="GO:0016020">
    <property type="term" value="C:membrane"/>
    <property type="evidence" value="ECO:0007669"/>
    <property type="project" value="UniProtKB-SubCell"/>
</dbReference>
<dbReference type="GO" id="GO:0035435">
    <property type="term" value="P:phosphate ion transmembrane transport"/>
    <property type="evidence" value="ECO:0007669"/>
    <property type="project" value="TreeGrafter"/>
</dbReference>
<evidence type="ECO:0000313" key="11">
    <source>
        <dbReference type="Proteomes" id="UP000001017"/>
    </source>
</evidence>
<dbReference type="EMBL" id="BA000011">
    <property type="protein sequence ID" value="BAB59203.1"/>
    <property type="molecule type" value="Genomic_DNA"/>
</dbReference>
<evidence type="ECO:0000256" key="7">
    <source>
        <dbReference type="ARBA" id="ARBA00022989"/>
    </source>
</evidence>
<evidence type="ECO:0000256" key="6">
    <source>
        <dbReference type="ARBA" id="ARBA00022692"/>
    </source>
</evidence>
<comment type="function">
    <text evidence="1">Potential transporter for phosphate.</text>
</comment>
<accession>Q97CP0</accession>
<evidence type="ECO:0008006" key="12">
    <source>
        <dbReference type="Google" id="ProtNLM"/>
    </source>
</evidence>
<feature type="transmembrane region" description="Helical" evidence="9">
    <location>
        <begin position="68"/>
        <end position="94"/>
    </location>
</feature>
<evidence type="ECO:0000256" key="3">
    <source>
        <dbReference type="ARBA" id="ARBA00009916"/>
    </source>
</evidence>